<dbReference type="InterPro" id="IPR022627">
    <property type="entry name" value="DUF3502"/>
</dbReference>
<protein>
    <submittedName>
        <fullName evidence="2">DUF3502 domain-containing protein</fullName>
    </submittedName>
</protein>
<dbReference type="Proteomes" id="UP001197875">
    <property type="component" value="Unassembled WGS sequence"/>
</dbReference>
<dbReference type="Pfam" id="PF12010">
    <property type="entry name" value="DUF3502"/>
    <property type="match status" value="1"/>
</dbReference>
<feature type="domain" description="DUF3502" evidence="1">
    <location>
        <begin position="51"/>
        <end position="118"/>
    </location>
</feature>
<dbReference type="EMBL" id="JAJEPR010000003">
    <property type="protein sequence ID" value="MCC2188740.1"/>
    <property type="molecule type" value="Genomic_DNA"/>
</dbReference>
<proteinExistence type="predicted"/>
<dbReference type="SUPFAM" id="SSF53850">
    <property type="entry name" value="Periplasmic binding protein-like II"/>
    <property type="match status" value="1"/>
</dbReference>
<gene>
    <name evidence="2" type="ORF">LKD71_02685</name>
</gene>
<evidence type="ECO:0000259" key="1">
    <source>
        <dbReference type="Pfam" id="PF12010"/>
    </source>
</evidence>
<name>A0AAE3DQV3_9FIRM</name>
<organism evidence="2 3">
    <name type="scientific">Fusicatenibacter faecihominis</name>
    <dbReference type="NCBI Taxonomy" id="2881276"/>
    <lineage>
        <taxon>Bacteria</taxon>
        <taxon>Bacillati</taxon>
        <taxon>Bacillota</taxon>
        <taxon>Clostridia</taxon>
        <taxon>Lachnospirales</taxon>
        <taxon>Lachnospiraceae</taxon>
        <taxon>Fusicatenibacter</taxon>
    </lineage>
</organism>
<evidence type="ECO:0000313" key="3">
    <source>
        <dbReference type="Proteomes" id="UP001197875"/>
    </source>
</evidence>
<sequence length="120" mass="13382">MAGKLSGIWMAGLQKKNKIVMKRSVAVADEDSFYQRSEEYTEKALEKKSVALGYTFDQTDYSNEIAAVTSVMNQYLSSLEYGTVDDLDSYYEEFTSALDDAGMDTLIAANQEQLNAFLGK</sequence>
<accession>A0AAE3DQV3</accession>
<reference evidence="2 3" key="1">
    <citation type="submission" date="2021-10" db="EMBL/GenBank/DDBJ databases">
        <title>Anaerobic single-cell dispensing facilitates the cultivation of human gut bacteria.</title>
        <authorList>
            <person name="Afrizal A."/>
        </authorList>
    </citation>
    <scope>NUCLEOTIDE SEQUENCE [LARGE SCALE GENOMIC DNA]</scope>
    <source>
        <strain evidence="2 3">CLA-AA-H277</strain>
    </source>
</reference>
<dbReference type="AlphaFoldDB" id="A0AAE3DQV3"/>
<evidence type="ECO:0000313" key="2">
    <source>
        <dbReference type="EMBL" id="MCC2188740.1"/>
    </source>
</evidence>
<keyword evidence="3" id="KW-1185">Reference proteome</keyword>
<comment type="caution">
    <text evidence="2">The sequence shown here is derived from an EMBL/GenBank/DDBJ whole genome shotgun (WGS) entry which is preliminary data.</text>
</comment>